<organism evidence="10 11">
    <name type="scientific">Ciceribacter selenitireducens ATCC BAA-1503</name>
    <dbReference type="NCBI Taxonomy" id="1336235"/>
    <lineage>
        <taxon>Bacteria</taxon>
        <taxon>Pseudomonadati</taxon>
        <taxon>Pseudomonadota</taxon>
        <taxon>Alphaproteobacteria</taxon>
        <taxon>Hyphomicrobiales</taxon>
        <taxon>Rhizobiaceae</taxon>
        <taxon>Ciceribacter</taxon>
    </lineage>
</organism>
<dbReference type="InterPro" id="IPR014776">
    <property type="entry name" value="4pyrrole_Mease_sub2"/>
</dbReference>
<evidence type="ECO:0000259" key="9">
    <source>
        <dbReference type="Pfam" id="PF11760"/>
    </source>
</evidence>
<gene>
    <name evidence="10" type="ORF">RHIZ70_3111</name>
</gene>
<dbReference type="UniPathway" id="UPA00148"/>
<dbReference type="Gene3D" id="3.40.1010.10">
    <property type="entry name" value="Cobalt-precorrin-4 Transmethylase, Domain 1"/>
    <property type="match status" value="1"/>
</dbReference>
<feature type="domain" description="Tetrapyrrole methylase" evidence="7">
    <location>
        <begin position="392"/>
        <end position="604"/>
    </location>
</feature>
<proteinExistence type="predicted"/>
<dbReference type="SUPFAM" id="SSF159664">
    <property type="entry name" value="CobE/GbiG C-terminal domain-like"/>
    <property type="match status" value="1"/>
</dbReference>
<reference evidence="11" key="1">
    <citation type="submission" date="2018-07" db="EMBL/GenBank/DDBJ databases">
        <authorList>
            <person name="Peiro R."/>
            <person name="Begona"/>
            <person name="Cbmso G."/>
            <person name="Lopez M."/>
            <person name="Gonzalez S."/>
        </authorList>
    </citation>
    <scope>NUCLEOTIDE SEQUENCE [LARGE SCALE GENOMIC DNA]</scope>
</reference>
<dbReference type="NCBIfam" id="TIGR01466">
    <property type="entry name" value="cobJ_cbiH"/>
    <property type="match status" value="1"/>
</dbReference>
<keyword evidence="5" id="KW-0949">S-adenosyl-L-methionine</keyword>
<accession>A0A376AJ13</accession>
<dbReference type="PANTHER" id="PTHR47036:SF1">
    <property type="entry name" value="COBALT-FACTOR III C(17)-METHYLTRANSFERASE-RELATED"/>
    <property type="match status" value="1"/>
</dbReference>
<evidence type="ECO:0000256" key="4">
    <source>
        <dbReference type="ARBA" id="ARBA00022679"/>
    </source>
</evidence>
<evidence type="ECO:0000256" key="6">
    <source>
        <dbReference type="SAM" id="MobiDB-lite"/>
    </source>
</evidence>
<dbReference type="RefSeq" id="WP_115670071.1">
    <property type="nucleotide sequence ID" value="NZ_UEYP01000004.1"/>
</dbReference>
<dbReference type="InterPro" id="IPR035996">
    <property type="entry name" value="4pyrrol_Methylase_sf"/>
</dbReference>
<comment type="pathway">
    <text evidence="1">Cofactor biosynthesis; adenosylcobalamin biosynthesis.</text>
</comment>
<dbReference type="InterPro" id="IPR006363">
    <property type="entry name" value="Cbl_synth_CobJ/CibH_dom"/>
</dbReference>
<dbReference type="GO" id="GO:0009236">
    <property type="term" value="P:cobalamin biosynthetic process"/>
    <property type="evidence" value="ECO:0007669"/>
    <property type="project" value="UniProtKB-UniPathway"/>
</dbReference>
<dbReference type="InterPro" id="IPR002750">
    <property type="entry name" value="CobE/GbiG_C"/>
</dbReference>
<dbReference type="InterPro" id="IPR014777">
    <property type="entry name" value="4pyrrole_Mease_sub1"/>
</dbReference>
<dbReference type="Gene3D" id="3.40.50.11220">
    <property type="match status" value="1"/>
</dbReference>
<dbReference type="Proteomes" id="UP000254764">
    <property type="component" value="Unassembled WGS sequence"/>
</dbReference>
<dbReference type="InterPro" id="IPR000878">
    <property type="entry name" value="4pyrrol_Mease"/>
</dbReference>
<dbReference type="InterPro" id="IPR051810">
    <property type="entry name" value="Precorrin_MeTrfase"/>
</dbReference>
<dbReference type="GO" id="GO:0032259">
    <property type="term" value="P:methylation"/>
    <property type="evidence" value="ECO:0007669"/>
    <property type="project" value="UniProtKB-KW"/>
</dbReference>
<dbReference type="InterPro" id="IPR038029">
    <property type="entry name" value="GbiG_N_sf"/>
</dbReference>
<feature type="domain" description="CobE/GbiG C-terminal" evidence="8">
    <location>
        <begin position="255"/>
        <end position="375"/>
    </location>
</feature>
<dbReference type="STRING" id="1336235.GCA_000518785_00133"/>
<dbReference type="EMBL" id="UEYP01000004">
    <property type="protein sequence ID" value="SSC67403.1"/>
    <property type="molecule type" value="Genomic_DNA"/>
</dbReference>
<evidence type="ECO:0000313" key="10">
    <source>
        <dbReference type="EMBL" id="SSC67403.1"/>
    </source>
</evidence>
<feature type="region of interest" description="Disordered" evidence="6">
    <location>
        <begin position="171"/>
        <end position="208"/>
    </location>
</feature>
<dbReference type="AlphaFoldDB" id="A0A376AJ13"/>
<dbReference type="InterPro" id="IPR021744">
    <property type="entry name" value="CbiG_N"/>
</dbReference>
<evidence type="ECO:0000313" key="11">
    <source>
        <dbReference type="Proteomes" id="UP000254764"/>
    </source>
</evidence>
<dbReference type="Gene3D" id="3.30.950.10">
    <property type="entry name" value="Methyltransferase, Cobalt-precorrin-4 Transmethylase, Domain 2"/>
    <property type="match status" value="1"/>
</dbReference>
<dbReference type="Pfam" id="PF00590">
    <property type="entry name" value="TP_methylase"/>
    <property type="match status" value="1"/>
</dbReference>
<dbReference type="InterPro" id="IPR036518">
    <property type="entry name" value="CobE/GbiG_C_sf"/>
</dbReference>
<protein>
    <recommendedName>
        <fullName evidence="12">Tetrapyrrole methylase domain-containing protein</fullName>
    </recommendedName>
</protein>
<dbReference type="Pfam" id="PF01890">
    <property type="entry name" value="CbiG_C"/>
    <property type="match status" value="1"/>
</dbReference>
<sequence length="654" mass="67655">MTLAPEPAVVILSEASHALGRRIADAIGGELHGARARTAHVDVAFDETRAHLAALFSAGRPIVAVMAAGALIRILAPLLADKHSEPAVVAVSEDGASVVPLLGGHHGANDLARSIAAALDAHAAVTTAGDVKFGVALDQPRQGYVLANPADAKAVMAELVAGAKAQLEISSPQRGEGGAIAPGEGAAPDKVGRLAPSSGPSDHLLPAGEKGRPPLAAWLISSRIPFAEDGTVTLTVTDRPKHAGPLELVYHPKTLVLGMGCERHASSEEAIALAEQALADSDLAWQSLAAVASIDVKADETAIHDVAAHFGVPARFFSAARLEEEAPRLQNPSEVVFAEVGCHGVAEGAALAGVGPSGDLVLPKIKSKGVTAAIAHSAAIVDPDTIGRARGTLYVVGVGPGADQWRSPEVSAMVSASTDLVGYSLYLDLLGPLAKGKTRHDFDLGKEEARVVHAMELAGEGKTVALVCSGDAGIYAMATLVFELFDKGGISDAASRIEVQVSPGISALQAAAARIGAPLGHDFCTISLSDLLTPWEHIQRRVKAAGEGDFVIAFYNPVSMKRRTQLAYARDKLLEYRPASTPVILATNLGRPGEHVRTVPLGSLNVDDVDMLTVVVVGSSESRTVTTGDGKTWVYTPRGYSGKAESGMKIETKG</sequence>
<keyword evidence="2" id="KW-0169">Cobalamin biosynthesis</keyword>
<name>A0A376AJ13_9HYPH</name>
<dbReference type="CDD" id="cd11646">
    <property type="entry name" value="Precorrin_3B_C17_MT"/>
    <property type="match status" value="1"/>
</dbReference>
<evidence type="ECO:0000256" key="2">
    <source>
        <dbReference type="ARBA" id="ARBA00022573"/>
    </source>
</evidence>
<evidence type="ECO:0000256" key="1">
    <source>
        <dbReference type="ARBA" id="ARBA00004953"/>
    </source>
</evidence>
<feature type="domain" description="Cobalamin synthesis G N-terminal" evidence="9">
    <location>
        <begin position="51"/>
        <end position="130"/>
    </location>
</feature>
<keyword evidence="11" id="KW-1185">Reference proteome</keyword>
<evidence type="ECO:0000256" key="5">
    <source>
        <dbReference type="ARBA" id="ARBA00022691"/>
    </source>
</evidence>
<dbReference type="SUPFAM" id="SSF53790">
    <property type="entry name" value="Tetrapyrrole methylase"/>
    <property type="match status" value="1"/>
</dbReference>
<dbReference type="GO" id="GO:0008168">
    <property type="term" value="F:methyltransferase activity"/>
    <property type="evidence" value="ECO:0007669"/>
    <property type="project" value="UniProtKB-KW"/>
</dbReference>
<dbReference type="SUPFAM" id="SSF159672">
    <property type="entry name" value="CbiG N-terminal domain-like"/>
    <property type="match status" value="1"/>
</dbReference>
<dbReference type="Gene3D" id="3.30.420.180">
    <property type="entry name" value="CobE/GbiG C-terminal domain"/>
    <property type="match status" value="1"/>
</dbReference>
<evidence type="ECO:0000259" key="7">
    <source>
        <dbReference type="Pfam" id="PF00590"/>
    </source>
</evidence>
<keyword evidence="4" id="KW-0808">Transferase</keyword>
<keyword evidence="3" id="KW-0489">Methyltransferase</keyword>
<evidence type="ECO:0000259" key="8">
    <source>
        <dbReference type="Pfam" id="PF01890"/>
    </source>
</evidence>
<dbReference type="Pfam" id="PF11760">
    <property type="entry name" value="CbiG_N"/>
    <property type="match status" value="1"/>
</dbReference>
<evidence type="ECO:0008006" key="12">
    <source>
        <dbReference type="Google" id="ProtNLM"/>
    </source>
</evidence>
<dbReference type="OrthoDB" id="9772960at2"/>
<evidence type="ECO:0000256" key="3">
    <source>
        <dbReference type="ARBA" id="ARBA00022603"/>
    </source>
</evidence>
<dbReference type="PANTHER" id="PTHR47036">
    <property type="entry name" value="COBALT-FACTOR III C(17)-METHYLTRANSFERASE-RELATED"/>
    <property type="match status" value="1"/>
</dbReference>